<keyword evidence="3" id="KW-1185">Reference proteome</keyword>
<sequence>MTGPAELVIIGDVVTLDPRRPRAGGVAIRDGRVLAVGDPADLDGLHGPHTQVAHAGDGCILPGFVEAHGHFVADALGAADGVTDIRPVTVPDAAGVLAALRRAVAARPPHGVLCNGWDPLLQKGLPRPDLAWLDERAPDLPLVILHNSGHVAYCNSAALHRAGLPGGDPDGTVTGPEAIGRVTGALFAHLLGSGFEPAMAAQSARMAARGVTTMSDMGFAPAYRPALQAARKGIDTRLRLYEPATPALTSQTTPGTGDDLIRQIGIKVWADGSPWTGGLAATFPYLDTPAVRGLGLAPGHRAPVRYDHAGLTETFRAYGAAGWQLACHANGDAAIDLVLDVWADLTGGRAPSGPPQLRLEHVSSMRPDQFARAHGLGVTCSLFPDHLHYWGEILADDLFGPEVAERWAPAGTAVRSGMRVSLHNDSPVTPTDPLHNIGVAATRTTRGGRTLGRDERLGVAQALRAQTIDAAWQLLADDVIGSVTPGKYADLVVLSADPLAVAPEDVAGLDVIATYLAGTPVHSGLLERPSPRA</sequence>
<dbReference type="SUPFAM" id="SSF51338">
    <property type="entry name" value="Composite domain of metallo-dependent hydrolases"/>
    <property type="match status" value="1"/>
</dbReference>
<reference evidence="2 3" key="1">
    <citation type="submission" date="2021-07" db="EMBL/GenBank/DDBJ databases">
        <title>Actinomadura sp. PM05-2 isolated from lichen.</title>
        <authorList>
            <person name="Somphong A."/>
            <person name="Phongsopitanun W."/>
            <person name="Tanasupawat S."/>
            <person name="Peongsungnone V."/>
        </authorList>
    </citation>
    <scope>NUCLEOTIDE SEQUENCE [LARGE SCALE GENOMIC DNA]</scope>
    <source>
        <strain evidence="2 3">PM05-2</strain>
    </source>
</reference>
<dbReference type="InterPro" id="IPR013108">
    <property type="entry name" value="Amidohydro_3"/>
</dbReference>
<dbReference type="Proteomes" id="UP000774570">
    <property type="component" value="Unassembled WGS sequence"/>
</dbReference>
<evidence type="ECO:0000313" key="2">
    <source>
        <dbReference type="EMBL" id="MBW8487204.1"/>
    </source>
</evidence>
<evidence type="ECO:0000259" key="1">
    <source>
        <dbReference type="Pfam" id="PF07969"/>
    </source>
</evidence>
<dbReference type="Pfam" id="PF07969">
    <property type="entry name" value="Amidohydro_3"/>
    <property type="match status" value="1"/>
</dbReference>
<organism evidence="2 3">
    <name type="scientific">Actinomadura parmotrematis</name>
    <dbReference type="NCBI Taxonomy" id="2864039"/>
    <lineage>
        <taxon>Bacteria</taxon>
        <taxon>Bacillati</taxon>
        <taxon>Actinomycetota</taxon>
        <taxon>Actinomycetes</taxon>
        <taxon>Streptosporangiales</taxon>
        <taxon>Thermomonosporaceae</taxon>
        <taxon>Actinomadura</taxon>
    </lineage>
</organism>
<comment type="caution">
    <text evidence="2">The sequence shown here is derived from an EMBL/GenBank/DDBJ whole genome shotgun (WGS) entry which is preliminary data.</text>
</comment>
<protein>
    <submittedName>
        <fullName evidence="2">Amidohydrolase</fullName>
    </submittedName>
</protein>
<dbReference type="PANTHER" id="PTHR22642">
    <property type="entry name" value="IMIDAZOLONEPROPIONASE"/>
    <property type="match status" value="1"/>
</dbReference>
<dbReference type="InterPro" id="IPR011059">
    <property type="entry name" value="Metal-dep_hydrolase_composite"/>
</dbReference>
<accession>A0ABS7G3A6</accession>
<proteinExistence type="predicted"/>
<dbReference type="CDD" id="cd01300">
    <property type="entry name" value="YtcJ_like"/>
    <property type="match status" value="1"/>
</dbReference>
<dbReference type="PANTHER" id="PTHR22642:SF2">
    <property type="entry name" value="PROTEIN LONG AFTER FAR-RED 3"/>
    <property type="match status" value="1"/>
</dbReference>
<feature type="domain" description="Amidohydrolase 3" evidence="1">
    <location>
        <begin position="55"/>
        <end position="522"/>
    </location>
</feature>
<dbReference type="SUPFAM" id="SSF51556">
    <property type="entry name" value="Metallo-dependent hydrolases"/>
    <property type="match status" value="1"/>
</dbReference>
<dbReference type="Gene3D" id="2.30.40.10">
    <property type="entry name" value="Urease, subunit C, domain 1"/>
    <property type="match status" value="1"/>
</dbReference>
<dbReference type="InterPro" id="IPR033932">
    <property type="entry name" value="YtcJ-like"/>
</dbReference>
<dbReference type="EMBL" id="JAIBOA010000031">
    <property type="protein sequence ID" value="MBW8487204.1"/>
    <property type="molecule type" value="Genomic_DNA"/>
</dbReference>
<name>A0ABS7G3A6_9ACTN</name>
<dbReference type="Gene3D" id="3.20.20.140">
    <property type="entry name" value="Metal-dependent hydrolases"/>
    <property type="match status" value="1"/>
</dbReference>
<dbReference type="InterPro" id="IPR032466">
    <property type="entry name" value="Metal_Hydrolase"/>
</dbReference>
<evidence type="ECO:0000313" key="3">
    <source>
        <dbReference type="Proteomes" id="UP000774570"/>
    </source>
</evidence>
<gene>
    <name evidence="2" type="ORF">K1Y72_32930</name>
</gene>
<dbReference type="Gene3D" id="3.10.310.70">
    <property type="match status" value="1"/>
</dbReference>
<dbReference type="RefSeq" id="WP_220170440.1">
    <property type="nucleotide sequence ID" value="NZ_JAIBOA010000031.1"/>
</dbReference>